<comment type="caution">
    <text evidence="3">The sequence shown here is derived from an EMBL/GenBank/DDBJ whole genome shotgun (WGS) entry which is preliminary data.</text>
</comment>
<keyword evidence="2" id="KW-0472">Membrane</keyword>
<name>A0ABD1GT35_SALDI</name>
<proteinExistence type="predicted"/>
<evidence type="ECO:0008006" key="5">
    <source>
        <dbReference type="Google" id="ProtNLM"/>
    </source>
</evidence>
<sequence length="453" mass="49060">MIGWLHVALIAVSTAFLALVLFLIIQRWRRLRKSREDQAERGQNLQSGIARLHQVSPHHHHLEASKASSYLFRRGGAFSWAEHPSLVTDAAENGWSRFAFAAVVKSSPSVKSARSLLGACGNGGDRGVEVGWEVCEGSADFVQRIRLNPPGSSIAVVRSALPLPGPNLGNSSFPQEAYFEVTVVACGGENAREQAGRVRRGGSEEDDKIKLIDEDFNAKNSPDSLNRGAGSHSQRRRKVEEGIIGKNDAKIEGVLLCVGLTGVNPLPFRFPGTFPPSIGFSSTGSLSLDGTKLVAEFAAGNWGRKDKVVGCGYNPGQRKVFFTVDSKVVHEVHCKTDDYCAPLYPTLAANGDAVVLVNLGQSPFTFAPANLQRTPNPCFTGTSPALGYEDSKELFSMGRIDSLWMQRSAARSNNNTVSSIKSLQEYDQESEGDLFEIVLESFGRSPNTSANIH</sequence>
<keyword evidence="2" id="KW-1133">Transmembrane helix</keyword>
<dbReference type="PANTHER" id="PTHR44991:SF1">
    <property type="entry name" value="IMMUNOGLOBULIN SUPERFAMILY MEMBER 5"/>
    <property type="match status" value="1"/>
</dbReference>
<feature type="transmembrane region" description="Helical" evidence="2">
    <location>
        <begin position="6"/>
        <end position="25"/>
    </location>
</feature>
<feature type="region of interest" description="Disordered" evidence="1">
    <location>
        <begin position="215"/>
        <end position="238"/>
    </location>
</feature>
<accession>A0ABD1GT35</accession>
<evidence type="ECO:0000256" key="1">
    <source>
        <dbReference type="SAM" id="MobiDB-lite"/>
    </source>
</evidence>
<dbReference type="PANTHER" id="PTHR44991">
    <property type="entry name" value="IMMUNOGLOBULIN SUPERFAMILY MEMBER 5"/>
    <property type="match status" value="1"/>
</dbReference>
<evidence type="ECO:0000313" key="4">
    <source>
        <dbReference type="Proteomes" id="UP001567538"/>
    </source>
</evidence>
<evidence type="ECO:0000256" key="2">
    <source>
        <dbReference type="SAM" id="Phobius"/>
    </source>
</evidence>
<keyword evidence="4" id="KW-1185">Reference proteome</keyword>
<reference evidence="3 4" key="1">
    <citation type="submission" date="2024-06" db="EMBL/GenBank/DDBJ databases">
        <title>A chromosome level genome sequence of Diviner's sage (Salvia divinorum).</title>
        <authorList>
            <person name="Ford S.A."/>
            <person name="Ro D.-K."/>
            <person name="Ness R.W."/>
            <person name="Phillips M.A."/>
        </authorList>
    </citation>
    <scope>NUCLEOTIDE SEQUENCE [LARGE SCALE GENOMIC DNA]</scope>
    <source>
        <strain evidence="3">SAF-2024a</strain>
        <tissue evidence="3">Leaf</tissue>
    </source>
</reference>
<dbReference type="Gene3D" id="2.60.120.920">
    <property type="match status" value="1"/>
</dbReference>
<dbReference type="Proteomes" id="UP001567538">
    <property type="component" value="Unassembled WGS sequence"/>
</dbReference>
<protein>
    <recommendedName>
        <fullName evidence="5">SPRY domain-containing protein</fullName>
    </recommendedName>
</protein>
<dbReference type="AlphaFoldDB" id="A0ABD1GT35"/>
<evidence type="ECO:0000313" key="3">
    <source>
        <dbReference type="EMBL" id="KAL1546935.1"/>
    </source>
</evidence>
<keyword evidence="2" id="KW-0812">Transmembrane</keyword>
<gene>
    <name evidence="3" type="ORF">AAHA92_23467</name>
</gene>
<organism evidence="3 4">
    <name type="scientific">Salvia divinorum</name>
    <name type="common">Maria pastora</name>
    <name type="synonym">Diviner's sage</name>
    <dbReference type="NCBI Taxonomy" id="28513"/>
    <lineage>
        <taxon>Eukaryota</taxon>
        <taxon>Viridiplantae</taxon>
        <taxon>Streptophyta</taxon>
        <taxon>Embryophyta</taxon>
        <taxon>Tracheophyta</taxon>
        <taxon>Spermatophyta</taxon>
        <taxon>Magnoliopsida</taxon>
        <taxon>eudicotyledons</taxon>
        <taxon>Gunneridae</taxon>
        <taxon>Pentapetalae</taxon>
        <taxon>asterids</taxon>
        <taxon>lamiids</taxon>
        <taxon>Lamiales</taxon>
        <taxon>Lamiaceae</taxon>
        <taxon>Nepetoideae</taxon>
        <taxon>Mentheae</taxon>
        <taxon>Salviinae</taxon>
        <taxon>Salvia</taxon>
        <taxon>Salvia subgen. Calosphace</taxon>
    </lineage>
</organism>
<dbReference type="InterPro" id="IPR043136">
    <property type="entry name" value="B30.2/SPRY_sf"/>
</dbReference>
<dbReference type="EMBL" id="JBEAFC010000008">
    <property type="protein sequence ID" value="KAL1546935.1"/>
    <property type="molecule type" value="Genomic_DNA"/>
</dbReference>